<gene>
    <name evidence="1" type="ORF">AGLY_014264</name>
</gene>
<name>A0A6G0T638_APHGL</name>
<protein>
    <submittedName>
        <fullName evidence="1">Uncharacterized protein</fullName>
    </submittedName>
</protein>
<dbReference type="AlphaFoldDB" id="A0A6G0T638"/>
<proteinExistence type="predicted"/>
<evidence type="ECO:0000313" key="2">
    <source>
        <dbReference type="Proteomes" id="UP000475862"/>
    </source>
</evidence>
<accession>A0A6G0T638</accession>
<dbReference type="EMBL" id="VYZN01000060">
    <property type="protein sequence ID" value="KAE9525464.1"/>
    <property type="molecule type" value="Genomic_DNA"/>
</dbReference>
<organism evidence="1 2">
    <name type="scientific">Aphis glycines</name>
    <name type="common">Soybean aphid</name>
    <dbReference type="NCBI Taxonomy" id="307491"/>
    <lineage>
        <taxon>Eukaryota</taxon>
        <taxon>Metazoa</taxon>
        <taxon>Ecdysozoa</taxon>
        <taxon>Arthropoda</taxon>
        <taxon>Hexapoda</taxon>
        <taxon>Insecta</taxon>
        <taxon>Pterygota</taxon>
        <taxon>Neoptera</taxon>
        <taxon>Paraneoptera</taxon>
        <taxon>Hemiptera</taxon>
        <taxon>Sternorrhyncha</taxon>
        <taxon>Aphidomorpha</taxon>
        <taxon>Aphidoidea</taxon>
        <taxon>Aphididae</taxon>
        <taxon>Aphidini</taxon>
        <taxon>Aphis</taxon>
        <taxon>Aphis</taxon>
    </lineage>
</organism>
<keyword evidence="2" id="KW-1185">Reference proteome</keyword>
<dbReference type="Proteomes" id="UP000475862">
    <property type="component" value="Unassembled WGS sequence"/>
</dbReference>
<evidence type="ECO:0000313" key="1">
    <source>
        <dbReference type="EMBL" id="KAE9525464.1"/>
    </source>
</evidence>
<comment type="caution">
    <text evidence="1">The sequence shown here is derived from an EMBL/GenBank/DDBJ whole genome shotgun (WGS) entry which is preliminary data.</text>
</comment>
<sequence>MCNLNGTTLSIVYHLRIYLVHDCNCSVPRLTNMKNIPSPKGTIFELGDVKVLVLTLKKITEIFGGRHSRTQYGCLISKTSVVYRIYLCIMYKHDLNLRECQYLLTKQHFTAACSYTFVKIMTLVRTGSTSQFELLNMSNIVLNVHILAITNKDSNTTKSLKIAYFKSSICANQLYNTCNNVQHFTSFFTKNYQLKLHIFQLIAIINWTAEEFRKYLSLTIDLKFGNVWISRPLHRAVPETYKQMGNFSKEILKRDRRKPKLNLIYRSLLIDEKRTLMCPLELGKKVQCKKPKTNKFCGAPQFIMAIKKKTSINNNFVLYKQIMNENSNVYNRKKDCYRSLYYNFGIKKKMKLIAWDSKNRMCDILAFSQVKIVSTHCDMKNYDKINRSDHSDYSGRKF</sequence>
<reference evidence="1 2" key="1">
    <citation type="submission" date="2019-08" db="EMBL/GenBank/DDBJ databases">
        <title>The genome of the soybean aphid Biotype 1, its phylome, world population structure and adaptation to the North American continent.</title>
        <authorList>
            <person name="Giordano R."/>
            <person name="Donthu R.K."/>
            <person name="Hernandez A.G."/>
            <person name="Wright C.L."/>
            <person name="Zimin A.V."/>
        </authorList>
    </citation>
    <scope>NUCLEOTIDE SEQUENCE [LARGE SCALE GENOMIC DNA]</scope>
    <source>
        <tissue evidence="1">Whole aphids</tissue>
    </source>
</reference>